<dbReference type="InterPro" id="IPR010054">
    <property type="entry name" value="Type2_sec_GspG"/>
</dbReference>
<reference evidence="2" key="1">
    <citation type="submission" date="2019-02" db="EMBL/GenBank/DDBJ databases">
        <authorList>
            <person name="Li S.-H."/>
        </authorList>
    </citation>
    <scope>NUCLEOTIDE SEQUENCE</scope>
    <source>
        <strain evidence="2">IMCC8485</strain>
    </source>
</reference>
<keyword evidence="3" id="KW-1185">Reference proteome</keyword>
<accession>A0ABT3SU42</accession>
<dbReference type="Gene3D" id="3.30.700.10">
    <property type="entry name" value="Glycoprotein, Type 4 Pilin"/>
    <property type="match status" value="1"/>
</dbReference>
<comment type="caution">
    <text evidence="2">The sequence shown here is derived from an EMBL/GenBank/DDBJ whole genome shotgun (WGS) entry which is preliminary data.</text>
</comment>
<protein>
    <submittedName>
        <fullName evidence="2">Type II secretion system protein GspG</fullName>
    </submittedName>
</protein>
<dbReference type="InterPro" id="IPR013545">
    <property type="entry name" value="T2SS_protein-GspG_C"/>
</dbReference>
<dbReference type="InterPro" id="IPR045584">
    <property type="entry name" value="Pilin-like"/>
</dbReference>
<dbReference type="NCBIfam" id="TIGR01710">
    <property type="entry name" value="typeII_sec_gspG"/>
    <property type="match status" value="1"/>
</dbReference>
<sequence>MEIIRLIRTASVLLLLTIAGCSSETQKAKDLLADSLLITSDLEFQDVKSYPGEAVCGSFTATTSYTTRSVNQPFIVRGETLDKNPSDMDWSIFCDRAPAARLHEQTGIGPFDQKALELKKITNDMALLSGAMEQYYAEIFYYPTEEQGLQALVKKPESGNRLKNYREGGYLKEIPVDPWGRPYLYSHVRWGRVKGPFEISTLGKSGVSGGSGIEADVSSNYLPYLTLITKTIDQ</sequence>
<proteinExistence type="predicted"/>
<dbReference type="Proteomes" id="UP001143307">
    <property type="component" value="Unassembled WGS sequence"/>
</dbReference>
<gene>
    <name evidence="2" type="primary">gspG</name>
    <name evidence="2" type="ORF">EYC87_04560</name>
</gene>
<organism evidence="2 3">
    <name type="scientific">Candidatus Seongchinamella marina</name>
    <dbReference type="NCBI Taxonomy" id="2518990"/>
    <lineage>
        <taxon>Bacteria</taxon>
        <taxon>Pseudomonadati</taxon>
        <taxon>Pseudomonadota</taxon>
        <taxon>Gammaproteobacteria</taxon>
        <taxon>Cellvibrionales</taxon>
        <taxon>Halieaceae</taxon>
        <taxon>Seongchinamella</taxon>
    </lineage>
</organism>
<evidence type="ECO:0000313" key="2">
    <source>
        <dbReference type="EMBL" id="MCX2972857.1"/>
    </source>
</evidence>
<dbReference type="PROSITE" id="PS51257">
    <property type="entry name" value="PROKAR_LIPOPROTEIN"/>
    <property type="match status" value="1"/>
</dbReference>
<dbReference type="EMBL" id="SHNP01000001">
    <property type="protein sequence ID" value="MCX2972857.1"/>
    <property type="molecule type" value="Genomic_DNA"/>
</dbReference>
<evidence type="ECO:0000313" key="3">
    <source>
        <dbReference type="Proteomes" id="UP001143307"/>
    </source>
</evidence>
<dbReference type="Pfam" id="PF08334">
    <property type="entry name" value="T2SSG"/>
    <property type="match status" value="1"/>
</dbReference>
<evidence type="ECO:0000259" key="1">
    <source>
        <dbReference type="Pfam" id="PF08334"/>
    </source>
</evidence>
<name>A0ABT3SU42_9GAMM</name>
<feature type="domain" description="Type II secretion system protein GspG C-terminal" evidence="1">
    <location>
        <begin position="118"/>
        <end position="219"/>
    </location>
</feature>
<dbReference type="SUPFAM" id="SSF54523">
    <property type="entry name" value="Pili subunits"/>
    <property type="match status" value="1"/>
</dbReference>